<dbReference type="CDD" id="cd06257">
    <property type="entry name" value="DnaJ"/>
    <property type="match status" value="1"/>
</dbReference>
<dbReference type="SUPFAM" id="SSF46565">
    <property type="entry name" value="Chaperone J-domain"/>
    <property type="match status" value="1"/>
</dbReference>
<feature type="region of interest" description="Disordered" evidence="6">
    <location>
        <begin position="330"/>
        <end position="359"/>
    </location>
</feature>
<protein>
    <recommendedName>
        <fullName evidence="7">J domain-containing protein</fullName>
    </recommendedName>
</protein>
<gene>
    <name evidence="8" type="ORF">CPEL01642_LOCUS2161</name>
</gene>
<dbReference type="Gene3D" id="1.10.287.110">
    <property type="entry name" value="DnaJ domain"/>
    <property type="match status" value="1"/>
</dbReference>
<dbReference type="PANTHER" id="PTHR43096:SF52">
    <property type="entry name" value="DNAJ HOMOLOG 1, MITOCHONDRIAL-RELATED"/>
    <property type="match status" value="1"/>
</dbReference>
<evidence type="ECO:0000256" key="6">
    <source>
        <dbReference type="SAM" id="MobiDB-lite"/>
    </source>
</evidence>
<sequence length="359" mass="38680">MAQLAAGRAFSHFSRPALSGLNSVSQGLPSACGCRRTLHATRVCHAQEGDLYDLLGIPRTATAAEIKRAYYAAAKKHHPDTNKGDPAAAKKFADATEAYEVLSDAEKRKMYDTYGHAGVQQGAGGGGGYGGFQGGNPPDVDDLFKHFESLFGGGGGQFRSSRPRRGRDVQVQVELDLLEAAEGIKRKIRWRSPTDGERTVEAEIPAGVDTGMNLRLTNEGEPGEGGRGHVYVAIVVREHETFQRDGTDVHVLVKLTLAEAVLGGRVLVPSLKGDVSLNVPAGTQPGDKRVMQGRGIRAPDGSGTGHQYVHFELAVPRKISAKQRELIEAFGEEELIPDEERHSQSRGARPKSRRRTAFG</sequence>
<dbReference type="GO" id="GO:0051082">
    <property type="term" value="F:unfolded protein binding"/>
    <property type="evidence" value="ECO:0007669"/>
    <property type="project" value="InterPro"/>
</dbReference>
<evidence type="ECO:0000259" key="7">
    <source>
        <dbReference type="PROSITE" id="PS50076"/>
    </source>
</evidence>
<keyword evidence="1" id="KW-0479">Metal-binding</keyword>
<keyword evidence="2" id="KW-0677">Repeat</keyword>
<dbReference type="Gene3D" id="2.60.260.20">
    <property type="entry name" value="Urease metallochaperone UreE, N-terminal domain"/>
    <property type="match status" value="2"/>
</dbReference>
<dbReference type="PROSITE" id="PS50076">
    <property type="entry name" value="DNAJ_2"/>
    <property type="match status" value="1"/>
</dbReference>
<proteinExistence type="predicted"/>
<dbReference type="PRINTS" id="PR00625">
    <property type="entry name" value="JDOMAIN"/>
</dbReference>
<dbReference type="Pfam" id="PF01556">
    <property type="entry name" value="DnaJ_C"/>
    <property type="match status" value="1"/>
</dbReference>
<dbReference type="CDD" id="cd10747">
    <property type="entry name" value="DnaJ_C"/>
    <property type="match status" value="1"/>
</dbReference>
<evidence type="ECO:0000313" key="8">
    <source>
        <dbReference type="EMBL" id="CAD8598831.1"/>
    </source>
</evidence>
<dbReference type="GO" id="GO:0005737">
    <property type="term" value="C:cytoplasm"/>
    <property type="evidence" value="ECO:0007669"/>
    <property type="project" value="TreeGrafter"/>
</dbReference>
<keyword evidence="5" id="KW-0143">Chaperone</keyword>
<feature type="domain" description="J" evidence="7">
    <location>
        <begin position="50"/>
        <end position="115"/>
    </location>
</feature>
<organism evidence="8">
    <name type="scientific">Coccolithus braarudii</name>
    <dbReference type="NCBI Taxonomy" id="221442"/>
    <lineage>
        <taxon>Eukaryota</taxon>
        <taxon>Haptista</taxon>
        <taxon>Haptophyta</taxon>
        <taxon>Prymnesiophyceae</taxon>
        <taxon>Coccolithales</taxon>
        <taxon>Coccolithaceae</taxon>
        <taxon>Coccolithus</taxon>
    </lineage>
</organism>
<keyword evidence="4" id="KW-0862">Zinc</keyword>
<evidence type="ECO:0000256" key="3">
    <source>
        <dbReference type="ARBA" id="ARBA00022771"/>
    </source>
</evidence>
<dbReference type="PANTHER" id="PTHR43096">
    <property type="entry name" value="DNAJ HOMOLOG 1, MITOCHONDRIAL-RELATED"/>
    <property type="match status" value="1"/>
</dbReference>
<evidence type="ECO:0000256" key="2">
    <source>
        <dbReference type="ARBA" id="ARBA00022737"/>
    </source>
</evidence>
<dbReference type="Pfam" id="PF00226">
    <property type="entry name" value="DnaJ"/>
    <property type="match status" value="1"/>
</dbReference>
<reference evidence="8" key="1">
    <citation type="submission" date="2021-01" db="EMBL/GenBank/DDBJ databases">
        <authorList>
            <person name="Corre E."/>
            <person name="Pelletier E."/>
            <person name="Niang G."/>
            <person name="Scheremetjew M."/>
            <person name="Finn R."/>
            <person name="Kale V."/>
            <person name="Holt S."/>
            <person name="Cochrane G."/>
            <person name="Meng A."/>
            <person name="Brown T."/>
            <person name="Cohen L."/>
        </authorList>
    </citation>
    <scope>NUCLEOTIDE SEQUENCE</scope>
    <source>
        <strain evidence="8">PLY182g</strain>
    </source>
</reference>
<dbReference type="InterPro" id="IPR018253">
    <property type="entry name" value="DnaJ_domain_CS"/>
</dbReference>
<dbReference type="InterPro" id="IPR002939">
    <property type="entry name" value="DnaJ_C"/>
</dbReference>
<evidence type="ECO:0000256" key="5">
    <source>
        <dbReference type="ARBA" id="ARBA00023186"/>
    </source>
</evidence>
<dbReference type="FunFam" id="1.10.287.110:FF:000034">
    <property type="entry name" value="Chaperone protein DnaJ"/>
    <property type="match status" value="1"/>
</dbReference>
<dbReference type="GO" id="GO:0008270">
    <property type="term" value="F:zinc ion binding"/>
    <property type="evidence" value="ECO:0007669"/>
    <property type="project" value="UniProtKB-KW"/>
</dbReference>
<keyword evidence="3" id="KW-0863">Zinc-finger</keyword>
<evidence type="ECO:0000256" key="4">
    <source>
        <dbReference type="ARBA" id="ARBA00022833"/>
    </source>
</evidence>
<dbReference type="EMBL" id="HBEY01004456">
    <property type="protein sequence ID" value="CAD8598831.1"/>
    <property type="molecule type" value="Transcribed_RNA"/>
</dbReference>
<dbReference type="InterPro" id="IPR008971">
    <property type="entry name" value="HSP40/DnaJ_pept-bd"/>
</dbReference>
<evidence type="ECO:0000256" key="1">
    <source>
        <dbReference type="ARBA" id="ARBA00022723"/>
    </source>
</evidence>
<dbReference type="GO" id="GO:0042026">
    <property type="term" value="P:protein refolding"/>
    <property type="evidence" value="ECO:0007669"/>
    <property type="project" value="TreeGrafter"/>
</dbReference>
<name>A0A7S0PXK0_9EUKA</name>
<accession>A0A7S0PXK0</accession>
<dbReference type="AlphaFoldDB" id="A0A7S0PXK0"/>
<dbReference type="SMART" id="SM00271">
    <property type="entry name" value="DnaJ"/>
    <property type="match status" value="1"/>
</dbReference>
<dbReference type="PROSITE" id="PS00636">
    <property type="entry name" value="DNAJ_1"/>
    <property type="match status" value="1"/>
</dbReference>
<feature type="compositionally biased region" description="Basic residues" evidence="6">
    <location>
        <begin position="348"/>
        <end position="359"/>
    </location>
</feature>
<dbReference type="InterPro" id="IPR001623">
    <property type="entry name" value="DnaJ_domain"/>
</dbReference>
<dbReference type="FunFam" id="2.60.260.20:FF:000005">
    <property type="entry name" value="Chaperone protein dnaJ 1, mitochondrial"/>
    <property type="match status" value="1"/>
</dbReference>
<dbReference type="SUPFAM" id="SSF49493">
    <property type="entry name" value="HSP40/DnaJ peptide-binding domain"/>
    <property type="match status" value="2"/>
</dbReference>
<dbReference type="InterPro" id="IPR036869">
    <property type="entry name" value="J_dom_sf"/>
</dbReference>